<keyword evidence="1" id="KW-1133">Transmembrane helix</keyword>
<dbReference type="InterPro" id="IPR042150">
    <property type="entry name" value="MmRce1-like"/>
</dbReference>
<dbReference type="GO" id="GO:0004175">
    <property type="term" value="F:endopeptidase activity"/>
    <property type="evidence" value="ECO:0007669"/>
    <property type="project" value="UniProtKB-ARBA"/>
</dbReference>
<proteinExistence type="predicted"/>
<dbReference type="KEGG" id="ppac:PAP_06595"/>
<evidence type="ECO:0000256" key="1">
    <source>
        <dbReference type="SAM" id="Phobius"/>
    </source>
</evidence>
<dbReference type="PANTHER" id="PTHR35797:SF1">
    <property type="entry name" value="PROTEASE"/>
    <property type="match status" value="1"/>
</dbReference>
<accession>A0A075LUA5</accession>
<gene>
    <name evidence="3" type="ORF">PAP_06595</name>
</gene>
<feature type="transmembrane region" description="Helical" evidence="1">
    <location>
        <begin position="53"/>
        <end position="72"/>
    </location>
</feature>
<reference evidence="3 4" key="2">
    <citation type="journal article" date="2015" name="Genome Announc.">
        <title>Complete Genome Sequence of Hyperthermophilic Piezophilic Archaeon Palaeococcus pacificus DY20341T, Isolated from Deep-Sea Hydrothermal Sediments.</title>
        <authorList>
            <person name="Zeng X."/>
            <person name="Jebbar M."/>
            <person name="Shao Z."/>
        </authorList>
    </citation>
    <scope>NUCLEOTIDE SEQUENCE [LARGE SCALE GENOMIC DNA]</scope>
    <source>
        <strain evidence="3 4">DY20341</strain>
    </source>
</reference>
<dbReference type="eggNOG" id="arCOG02768">
    <property type="taxonomic scope" value="Archaea"/>
</dbReference>
<keyword evidence="4" id="KW-1185">Reference proteome</keyword>
<keyword evidence="1" id="KW-0812">Transmembrane</keyword>
<feature type="transmembrane region" description="Helical" evidence="1">
    <location>
        <begin position="84"/>
        <end position="104"/>
    </location>
</feature>
<dbReference type="AlphaFoldDB" id="A0A075LUA5"/>
<sequence length="231" mass="25810">MLKFLLIVFALSWPLQFLGYPHASMLAVALGTLITVHIEGDFYPSFTYNGKRYVLMVVGFIIVVYAPAFWASSAFRVFLSSRGVLSLLSTVVLQVLLYLVYAYGEEIGWRGYMFPKLLEQYEPSKALLIHNAIWAVWHIPILLALSPGKLEPTVDFLGTFVHASLFAYFYYKGGLAVSILYHALWNGFRDILITAGGISEIYISAAVVLFVGLYLTLTPQIWLGGENFASS</sequence>
<feature type="transmembrane region" description="Helical" evidence="1">
    <location>
        <begin position="191"/>
        <end position="215"/>
    </location>
</feature>
<evidence type="ECO:0000259" key="2">
    <source>
        <dbReference type="Pfam" id="PF02517"/>
    </source>
</evidence>
<dbReference type="OrthoDB" id="28575at2157"/>
<dbReference type="PANTHER" id="PTHR35797">
    <property type="entry name" value="PROTEASE-RELATED"/>
    <property type="match status" value="1"/>
</dbReference>
<evidence type="ECO:0000313" key="3">
    <source>
        <dbReference type="EMBL" id="AIF69716.1"/>
    </source>
</evidence>
<dbReference type="Pfam" id="PF02517">
    <property type="entry name" value="Rce1-like"/>
    <property type="match status" value="1"/>
</dbReference>
<evidence type="ECO:0000313" key="4">
    <source>
        <dbReference type="Proteomes" id="UP000027981"/>
    </source>
</evidence>
<organism evidence="3 4">
    <name type="scientific">Palaeococcus pacificus DY20341</name>
    <dbReference type="NCBI Taxonomy" id="1343739"/>
    <lineage>
        <taxon>Archaea</taxon>
        <taxon>Methanobacteriati</taxon>
        <taxon>Methanobacteriota</taxon>
        <taxon>Thermococci</taxon>
        <taxon>Thermococcales</taxon>
        <taxon>Thermococcaceae</taxon>
        <taxon>Palaeococcus</taxon>
    </lineage>
</organism>
<feature type="domain" description="CAAX prenyl protease 2/Lysostaphin resistance protein A-like" evidence="2">
    <location>
        <begin position="90"/>
        <end position="187"/>
    </location>
</feature>
<dbReference type="HOGENOM" id="CLU_064706_5_0_2"/>
<dbReference type="EMBL" id="CP006019">
    <property type="protein sequence ID" value="AIF69716.1"/>
    <property type="molecule type" value="Genomic_DNA"/>
</dbReference>
<keyword evidence="1" id="KW-0472">Membrane</keyword>
<protein>
    <recommendedName>
        <fullName evidence="2">CAAX prenyl protease 2/Lysostaphin resistance protein A-like domain-containing protein</fullName>
    </recommendedName>
</protein>
<name>A0A075LUA5_9EURY</name>
<dbReference type="InterPro" id="IPR003675">
    <property type="entry name" value="Rce1/LyrA-like_dom"/>
</dbReference>
<dbReference type="STRING" id="1343739.PAP_06595"/>
<dbReference type="GeneID" id="24842437"/>
<reference evidence="4" key="1">
    <citation type="submission" date="2013-06" db="EMBL/GenBank/DDBJ databases">
        <title>Complete Genome Sequence of Hyperthermophilic Palaeococcus pacificus DY20341T, Isolated from a Deep-Sea Hydrothermal Sediments.</title>
        <authorList>
            <person name="Zeng X."/>
            <person name="Shao Z."/>
        </authorList>
    </citation>
    <scope>NUCLEOTIDE SEQUENCE [LARGE SCALE GENOMIC DNA]</scope>
    <source>
        <strain evidence="4">DY20341</strain>
    </source>
</reference>
<dbReference type="RefSeq" id="WP_048165245.1">
    <property type="nucleotide sequence ID" value="NZ_CP006019.1"/>
</dbReference>
<dbReference type="GO" id="GO:0080120">
    <property type="term" value="P:CAAX-box protein maturation"/>
    <property type="evidence" value="ECO:0007669"/>
    <property type="project" value="UniProtKB-ARBA"/>
</dbReference>
<dbReference type="Proteomes" id="UP000027981">
    <property type="component" value="Chromosome"/>
</dbReference>